<dbReference type="FunFam" id="3.40.630.30:FF:000064">
    <property type="entry name" value="GNAT family acetyltransferase"/>
    <property type="match status" value="1"/>
</dbReference>
<dbReference type="PROSITE" id="PS51186">
    <property type="entry name" value="GNAT"/>
    <property type="match status" value="1"/>
</dbReference>
<feature type="transmembrane region" description="Helical" evidence="5">
    <location>
        <begin position="1417"/>
        <end position="1441"/>
    </location>
</feature>
<feature type="transmembrane region" description="Helical" evidence="5">
    <location>
        <begin position="1187"/>
        <end position="1209"/>
    </location>
</feature>
<dbReference type="Pfam" id="PF20263">
    <property type="entry name" value="LYRM2-like"/>
    <property type="match status" value="1"/>
</dbReference>
<keyword evidence="5" id="KW-0472">Membrane</keyword>
<dbReference type="Gene3D" id="3.40.630.30">
    <property type="match status" value="1"/>
</dbReference>
<feature type="compositionally biased region" description="Gly residues" evidence="4">
    <location>
        <begin position="1938"/>
        <end position="1949"/>
    </location>
</feature>
<reference evidence="7" key="2">
    <citation type="submission" date="2020-09" db="EMBL/GenBank/DDBJ databases">
        <title>Reference genome assembly for Australian Ascochyta lentis isolate Al4.</title>
        <authorList>
            <person name="Lee R.C."/>
            <person name="Farfan-Caceres L.M."/>
            <person name="Debler J.W."/>
            <person name="Williams A.H."/>
            <person name="Henares B.M."/>
        </authorList>
    </citation>
    <scope>NUCLEOTIDE SEQUENCE</scope>
    <source>
        <strain evidence="7">Al4</strain>
    </source>
</reference>
<gene>
    <name evidence="7" type="ORF">EKO04_008611</name>
</gene>
<feature type="transmembrane region" description="Helical" evidence="5">
    <location>
        <begin position="1310"/>
        <end position="1332"/>
    </location>
</feature>
<feature type="compositionally biased region" description="Polar residues" evidence="4">
    <location>
        <begin position="13"/>
        <end position="25"/>
    </location>
</feature>
<dbReference type="EMBL" id="RZGK01000016">
    <property type="protein sequence ID" value="KAF9693307.1"/>
    <property type="molecule type" value="Genomic_DNA"/>
</dbReference>
<feature type="domain" description="N-acetyltransferase" evidence="6">
    <location>
        <begin position="460"/>
        <end position="609"/>
    </location>
</feature>
<name>A0A8H7MHD0_9PLEO</name>
<dbReference type="PANTHER" id="PTHR37544">
    <property type="entry name" value="SPRAY-RELATED"/>
    <property type="match status" value="1"/>
</dbReference>
<feature type="transmembrane region" description="Helical" evidence="5">
    <location>
        <begin position="725"/>
        <end position="744"/>
    </location>
</feature>
<dbReference type="Pfam" id="PF11915">
    <property type="entry name" value="DUF3433"/>
    <property type="match status" value="2"/>
</dbReference>
<comment type="caution">
    <text evidence="7">The sequence shown here is derived from an EMBL/GenBank/DDBJ whole genome shotgun (WGS) entry which is preliminary data.</text>
</comment>
<evidence type="ECO:0000256" key="5">
    <source>
        <dbReference type="SAM" id="Phobius"/>
    </source>
</evidence>
<feature type="transmembrane region" description="Helical" evidence="5">
    <location>
        <begin position="1355"/>
        <end position="1378"/>
    </location>
</feature>
<feature type="region of interest" description="Disordered" evidence="4">
    <location>
        <begin position="1938"/>
        <end position="2006"/>
    </location>
</feature>
<dbReference type="Proteomes" id="UP000651452">
    <property type="component" value="Unassembled WGS sequence"/>
</dbReference>
<reference evidence="7" key="1">
    <citation type="submission" date="2018-12" db="EMBL/GenBank/DDBJ databases">
        <authorList>
            <person name="Syme R.A."/>
            <person name="Farfan-Caceres L."/>
            <person name="Lichtenzveig J."/>
        </authorList>
    </citation>
    <scope>NUCLEOTIDE SEQUENCE</scope>
    <source>
        <strain evidence="7">Al4</strain>
    </source>
</reference>
<dbReference type="CDD" id="cd04301">
    <property type="entry name" value="NAT_SF"/>
    <property type="match status" value="1"/>
</dbReference>
<evidence type="ECO:0000313" key="7">
    <source>
        <dbReference type="EMBL" id="KAF9693307.1"/>
    </source>
</evidence>
<sequence length="2006" mass="223425">MAASLHTPPMATSLHTSPMATSLHTPTQTKSLHLLRALLREASYLPDATARDYFRRYTVARFKAYQPSEHGTASLDVQAVAKYRHRAFKRRHVAVITARTAQQHRKAHKALNLLRRANQGEGPCLDKVLYLTYGRLGRRKYALLHDLLKPDPAWPDAPPPLQQLYHSHAPCLQYFEAPVARNATLAIAISQQYPRLRAVLTTQSQKALSLGRAIKRPWLKTPLLNTWERPMPLKRAVNHVRRWYAETMTRLLPPLPPAEWDHIEAMSQGKQRIAFVRRRTPATHLDAQPESPPDHLAAMLQRNLALDKLSKADRPAGLDRPHALTARYMQRLYARLLTLSCKLDYDAARKQWNAIWGEPKKSIRPDSYAAPVDHVLFADVDAKGVVPKTPTAKAKKLPLVQPRNEDGDYMRFPFFAEMLPATHPMRIELDKWKRERADAHAKWLASGDVPTILGLIQELADYEKASSSVEATVESLTRTLAHADPSDPANPDKFSKGYAKTLLLTDPDGTVAGMALYFYNYSTWTGVPGIYLEDLFVKDAYRNKGYGKRLLQELAKETLKVGGKRLEWSCLDWNEPSLRFYQSDKVGAKKKEQWVGLRVEGEKLNKLAESSLTAGRPGFCGLGLGAGIDTGLALRRVVFALACCYHRFGDAVTIVARAMTLPSPSSKQRPSWSPLALRWWNLSIATLLCWTFIIILQYFLSKSQRDGGVLFAPDVNDLPLRRSFAYLYLPTIVAVLFSIFIVWVDNDAKRFEPYRQLAKADGALGKDSLLLHYPFEFMPFVPFVAAKRGHWMVFLASLATLLINFGVVPLQAGIFSTRQITRMSSQPFTLSEAFIHSSVQEAALTLGYAQSAYGVLELNETLPAFTAHNYTLKPFAVSSHATPVKGTWSAKTIMYSLDLDCEEGKPATKQSTREDPIVGFNSSSGCLMRANLSNNKTMGALSYDTKPWLHNKRYSAYYSGYFKMTNPNWSKDAVFFGRSLEGDCEGQEYGEASVSNRTFFATLTENRETDQSPPTNVTAIFCRPAYYEQDVQATVDALTNAPVRVVSFGDRRELPGALFNYSFFEETVAAGARSLQTRTNNLPVDILPRYLDRLFQTELTPSLMGLDDVQSPNLDLPPMLTMALTTSKYSLHELLDSRSLGEAYRQAYQLLFSLAMSDVLKSDFSSTTSKIKGVRLEQQEAVVLEPVFTYLVEALLGLVSLAILALLYFGTFRRVRGGLVDDPGSIAAAMSLTADSSELLATFEDLDCCSTQYLRQKLENRRYKISNDDAQCCLVPVTTTPDVQKSLLDTPESRRDDWLAKPIRPREFRAVFAVPFTGLFLALVITLAVLFAKSRVHGLPLPSKNKIVQNLVSEYLPTAVATLIEPVWILINRLLCLLQPLEEMRSSRAAPKRSIAINYNSLPPQLTLFKAARAGHFVLAAVCAMALLSNLLATAFAGLFFQEDLPIPRAALFSPPYQARFTYINGSSGPPYDQVPTDSSAQYSGAYQGGTGEDHFLISESNYTRNTSLPSWTDGRAMYLPFRTSTSTDEEGGKLYQARTKYFSAKPNCKPMVFGTDYFLRIWNTEMTDDPMYYSTRPTDVLFDMQIPDANGQKTKCYSSPRLGLTFAQRLGKPSRSSYSRHCRTGQVAAELVTPLTATINASSHDQATCRSAVAVGWMRKTQPACGPYVVESNITVDPDFEDVSASNTLMLSCQPELEIGDATVTVDGAGVLQQPATEHVADQRQDTADYFSNDPTNLLAQSNLFLFRSLNSPMHNDSFAGEMLHYFLTRAATSLNSTTPSTPLPSFSTLEKPLNEAYARLFAIWIALNADLLFLPATPPSPQLAGEEIQTQRRLRFVTPLFVLAETILVVYIAVAILLFVRRPGRYLARLPTSLAAVVALFASSAAVRDFRGTAGMRRRQRGRVVEVLAVRYGRRLCGWWRGWGLWGVWVGGGGGKGEGGKGEGGATKAGVRVVEEETGIERPVEGETETETRTANERSGNDAERNGGYIHVPLTDDEEERNTV</sequence>
<keyword evidence="5" id="KW-1133">Transmembrane helix</keyword>
<comment type="similarity">
    <text evidence="1">Belongs to the acetyltransferase family.</text>
</comment>
<evidence type="ECO:0000256" key="3">
    <source>
        <dbReference type="ARBA" id="ARBA00023315"/>
    </source>
</evidence>
<keyword evidence="5" id="KW-0812">Transmembrane</keyword>
<evidence type="ECO:0000313" key="8">
    <source>
        <dbReference type="Proteomes" id="UP000651452"/>
    </source>
</evidence>
<keyword evidence="3" id="KW-0012">Acyltransferase</keyword>
<dbReference type="InterPro" id="IPR046896">
    <property type="entry name" value="Cup1-like_N"/>
</dbReference>
<feature type="compositionally biased region" description="Acidic residues" evidence="4">
    <location>
        <begin position="1997"/>
        <end position="2006"/>
    </location>
</feature>
<dbReference type="InterPro" id="IPR016181">
    <property type="entry name" value="Acyl_CoA_acyltransferase"/>
</dbReference>
<dbReference type="GO" id="GO:0016747">
    <property type="term" value="F:acyltransferase activity, transferring groups other than amino-acyl groups"/>
    <property type="evidence" value="ECO:0007669"/>
    <property type="project" value="InterPro"/>
</dbReference>
<dbReference type="OrthoDB" id="5521299at2759"/>
<feature type="compositionally biased region" description="Basic and acidic residues" evidence="4">
    <location>
        <begin position="1955"/>
        <end position="1987"/>
    </location>
</feature>
<feature type="transmembrane region" description="Helical" evidence="5">
    <location>
        <begin position="1838"/>
        <end position="1862"/>
    </location>
</feature>
<protein>
    <recommendedName>
        <fullName evidence="6">N-acetyltransferase domain-containing protein</fullName>
    </recommendedName>
</protein>
<dbReference type="InterPro" id="IPR000182">
    <property type="entry name" value="GNAT_dom"/>
</dbReference>
<feature type="transmembrane region" description="Helical" evidence="5">
    <location>
        <begin position="769"/>
        <end position="786"/>
    </location>
</feature>
<dbReference type="PANTHER" id="PTHR37544:SF3">
    <property type="entry name" value="SPRAY"/>
    <property type="match status" value="1"/>
</dbReference>
<feature type="transmembrane region" description="Helical" evidence="5">
    <location>
        <begin position="793"/>
        <end position="815"/>
    </location>
</feature>
<organism evidence="7 8">
    <name type="scientific">Ascochyta lentis</name>
    <dbReference type="NCBI Taxonomy" id="205686"/>
    <lineage>
        <taxon>Eukaryota</taxon>
        <taxon>Fungi</taxon>
        <taxon>Dikarya</taxon>
        <taxon>Ascomycota</taxon>
        <taxon>Pezizomycotina</taxon>
        <taxon>Dothideomycetes</taxon>
        <taxon>Pleosporomycetidae</taxon>
        <taxon>Pleosporales</taxon>
        <taxon>Pleosporineae</taxon>
        <taxon>Didymellaceae</taxon>
        <taxon>Ascochyta</taxon>
    </lineage>
</organism>
<keyword evidence="8" id="KW-1185">Reference proteome</keyword>
<feature type="transmembrane region" description="Helical" evidence="5">
    <location>
        <begin position="679"/>
        <end position="700"/>
    </location>
</feature>
<keyword evidence="2" id="KW-0808">Transferase</keyword>
<evidence type="ECO:0000256" key="4">
    <source>
        <dbReference type="SAM" id="MobiDB-lite"/>
    </source>
</evidence>
<proteinExistence type="inferred from homology"/>
<accession>A0A8H7MHD0</accession>
<feature type="region of interest" description="Disordered" evidence="4">
    <location>
        <begin position="1"/>
        <end position="25"/>
    </location>
</feature>
<evidence type="ECO:0000256" key="2">
    <source>
        <dbReference type="ARBA" id="ARBA00022679"/>
    </source>
</evidence>
<dbReference type="CDD" id="cd20273">
    <property type="entry name" value="Complex1_LYR_unchar"/>
    <property type="match status" value="1"/>
</dbReference>
<dbReference type="InterPro" id="IPR021840">
    <property type="entry name" value="DUF3433"/>
</dbReference>
<dbReference type="SUPFAM" id="SSF55729">
    <property type="entry name" value="Acyl-CoA N-acyltransferases (Nat)"/>
    <property type="match status" value="1"/>
</dbReference>
<evidence type="ECO:0000259" key="6">
    <source>
        <dbReference type="PROSITE" id="PS51186"/>
    </source>
</evidence>
<dbReference type="Pfam" id="PF00583">
    <property type="entry name" value="Acetyltransf_1"/>
    <property type="match status" value="1"/>
</dbReference>
<feature type="transmembrane region" description="Helical" evidence="5">
    <location>
        <begin position="1868"/>
        <end position="1889"/>
    </location>
</feature>
<evidence type="ECO:0000256" key="1">
    <source>
        <dbReference type="ARBA" id="ARBA00008694"/>
    </source>
</evidence>